<keyword evidence="3" id="KW-1185">Reference proteome</keyword>
<evidence type="ECO:0000313" key="3">
    <source>
        <dbReference type="Proteomes" id="UP000593564"/>
    </source>
</evidence>
<feature type="region of interest" description="Disordered" evidence="1">
    <location>
        <begin position="1"/>
        <end position="30"/>
    </location>
</feature>
<dbReference type="EMBL" id="JACBKZ010000010">
    <property type="protein sequence ID" value="KAF5940637.1"/>
    <property type="molecule type" value="Genomic_DNA"/>
</dbReference>
<dbReference type="AlphaFoldDB" id="A0A7J7GJH0"/>
<gene>
    <name evidence="2" type="ORF">HYC85_021804</name>
</gene>
<accession>A0A7J7GJH0</accession>
<name>A0A7J7GJH0_CAMSI</name>
<proteinExistence type="predicted"/>
<evidence type="ECO:0000256" key="1">
    <source>
        <dbReference type="SAM" id="MobiDB-lite"/>
    </source>
</evidence>
<protein>
    <submittedName>
        <fullName evidence="2">Uncharacterized protein</fullName>
    </submittedName>
</protein>
<reference evidence="2 3" key="2">
    <citation type="submission" date="2020-07" db="EMBL/GenBank/DDBJ databases">
        <title>Genome assembly of wild tea tree DASZ reveals pedigree and selection history of tea varieties.</title>
        <authorList>
            <person name="Zhang W."/>
        </authorList>
    </citation>
    <scope>NUCLEOTIDE SEQUENCE [LARGE SCALE GENOMIC DNA]</scope>
    <source>
        <strain evidence="3">cv. G240</strain>
        <tissue evidence="2">Leaf</tissue>
    </source>
</reference>
<dbReference type="Proteomes" id="UP000593564">
    <property type="component" value="Unassembled WGS sequence"/>
</dbReference>
<feature type="compositionally biased region" description="Basic and acidic residues" evidence="1">
    <location>
        <begin position="16"/>
        <end position="30"/>
    </location>
</feature>
<sequence length="58" mass="7242">MQERSDQIRSSMDFDQLERSDQIRSDEEDRLSCSISDLRFVREREREREREFDEEQLE</sequence>
<comment type="caution">
    <text evidence="2">The sequence shown here is derived from an EMBL/GenBank/DDBJ whole genome shotgun (WGS) entry which is preliminary data.</text>
</comment>
<evidence type="ECO:0000313" key="2">
    <source>
        <dbReference type="EMBL" id="KAF5940637.1"/>
    </source>
</evidence>
<reference evidence="3" key="1">
    <citation type="journal article" date="2020" name="Nat. Commun.">
        <title>Genome assembly of wild tea tree DASZ reveals pedigree and selection history of tea varieties.</title>
        <authorList>
            <person name="Zhang W."/>
            <person name="Zhang Y."/>
            <person name="Qiu H."/>
            <person name="Guo Y."/>
            <person name="Wan H."/>
            <person name="Zhang X."/>
            <person name="Scossa F."/>
            <person name="Alseekh S."/>
            <person name="Zhang Q."/>
            <person name="Wang P."/>
            <person name="Xu L."/>
            <person name="Schmidt M.H."/>
            <person name="Jia X."/>
            <person name="Li D."/>
            <person name="Zhu A."/>
            <person name="Guo F."/>
            <person name="Chen W."/>
            <person name="Ni D."/>
            <person name="Usadel B."/>
            <person name="Fernie A.R."/>
            <person name="Wen W."/>
        </authorList>
    </citation>
    <scope>NUCLEOTIDE SEQUENCE [LARGE SCALE GENOMIC DNA]</scope>
    <source>
        <strain evidence="3">cv. G240</strain>
    </source>
</reference>
<organism evidence="2 3">
    <name type="scientific">Camellia sinensis</name>
    <name type="common">Tea plant</name>
    <name type="synonym">Thea sinensis</name>
    <dbReference type="NCBI Taxonomy" id="4442"/>
    <lineage>
        <taxon>Eukaryota</taxon>
        <taxon>Viridiplantae</taxon>
        <taxon>Streptophyta</taxon>
        <taxon>Embryophyta</taxon>
        <taxon>Tracheophyta</taxon>
        <taxon>Spermatophyta</taxon>
        <taxon>Magnoliopsida</taxon>
        <taxon>eudicotyledons</taxon>
        <taxon>Gunneridae</taxon>
        <taxon>Pentapetalae</taxon>
        <taxon>asterids</taxon>
        <taxon>Ericales</taxon>
        <taxon>Theaceae</taxon>
        <taxon>Camellia</taxon>
    </lineage>
</organism>